<evidence type="ECO:0000313" key="1">
    <source>
        <dbReference type="EMBL" id="MBB4931271.1"/>
    </source>
</evidence>
<protein>
    <submittedName>
        <fullName evidence="1">Uncharacterized protein</fullName>
    </submittedName>
</protein>
<dbReference type="Proteomes" id="UP000523007">
    <property type="component" value="Unassembled WGS sequence"/>
</dbReference>
<organism evidence="1 2">
    <name type="scientific">Lipingzhangella halophila</name>
    <dbReference type="NCBI Taxonomy" id="1783352"/>
    <lineage>
        <taxon>Bacteria</taxon>
        <taxon>Bacillati</taxon>
        <taxon>Actinomycetota</taxon>
        <taxon>Actinomycetes</taxon>
        <taxon>Streptosporangiales</taxon>
        <taxon>Nocardiopsidaceae</taxon>
        <taxon>Lipingzhangella</taxon>
    </lineage>
</organism>
<proteinExistence type="predicted"/>
<dbReference type="EMBL" id="JACHJT010000001">
    <property type="protein sequence ID" value="MBB4931271.1"/>
    <property type="molecule type" value="Genomic_DNA"/>
</dbReference>
<name>A0A7W7RH00_9ACTN</name>
<comment type="caution">
    <text evidence="1">The sequence shown here is derived from an EMBL/GenBank/DDBJ whole genome shotgun (WGS) entry which is preliminary data.</text>
</comment>
<sequence length="73" mass="8154">MATVLTGRSAMCEGSRPTYKIPDEHKEAITAETTNELGRGSYFIGLYLASVPKQDRLRKHRLVATVSLTSRWS</sequence>
<keyword evidence="2" id="KW-1185">Reference proteome</keyword>
<dbReference type="AlphaFoldDB" id="A0A7W7RH00"/>
<evidence type="ECO:0000313" key="2">
    <source>
        <dbReference type="Proteomes" id="UP000523007"/>
    </source>
</evidence>
<reference evidence="1 2" key="1">
    <citation type="submission" date="2020-08" db="EMBL/GenBank/DDBJ databases">
        <title>Sequencing the genomes of 1000 actinobacteria strains.</title>
        <authorList>
            <person name="Klenk H.-P."/>
        </authorList>
    </citation>
    <scope>NUCLEOTIDE SEQUENCE [LARGE SCALE GENOMIC DNA]</scope>
    <source>
        <strain evidence="1 2">DSM 102030</strain>
    </source>
</reference>
<accession>A0A7W7RH00</accession>
<gene>
    <name evidence="1" type="ORF">F4561_002091</name>
</gene>